<reference evidence="3" key="1">
    <citation type="submission" date="2016-04" db="EMBL/GenBank/DDBJ databases">
        <title>Cephalotus genome sequencing.</title>
        <authorList>
            <person name="Fukushima K."/>
            <person name="Hasebe M."/>
            <person name="Fang X."/>
        </authorList>
    </citation>
    <scope>NUCLEOTIDE SEQUENCE [LARGE SCALE GENOMIC DNA]</scope>
    <source>
        <strain evidence="3">cv. St1</strain>
    </source>
</reference>
<evidence type="ECO:0000313" key="2">
    <source>
        <dbReference type="EMBL" id="GAV78711.1"/>
    </source>
</evidence>
<feature type="region of interest" description="Disordered" evidence="1">
    <location>
        <begin position="188"/>
        <end position="225"/>
    </location>
</feature>
<protein>
    <submittedName>
        <fullName evidence="2">Uncharacterized protein</fullName>
    </submittedName>
</protein>
<accession>A0A1Q3CF73</accession>
<feature type="compositionally biased region" description="Basic and acidic residues" evidence="1">
    <location>
        <begin position="200"/>
        <end position="220"/>
    </location>
</feature>
<dbReference type="InParanoid" id="A0A1Q3CF73"/>
<dbReference type="AlphaFoldDB" id="A0A1Q3CF73"/>
<gene>
    <name evidence="2" type="ORF">CFOL_v3_22176</name>
</gene>
<keyword evidence="3" id="KW-1185">Reference proteome</keyword>
<dbReference type="Proteomes" id="UP000187406">
    <property type="component" value="Unassembled WGS sequence"/>
</dbReference>
<sequence>MQEKKNNYQPLGICHRLYNFFINTLIARGLKRLSMGHSVPQGSTQVLVGAKPTAEKWVHHQSQEKPKGGSGSEIKVHFIQTEGLESLAHGPNGRIDQSPWDSTAPVKDQLLDHEATGKRVKNSDILGETEIPLIEVSSNGNASQSQGLHLIQSRVHGNGVQPNATSIAQERGPQEIASIQSIGGITKRKENGKSVASDQKVAKALEAREEPKPKPSRHLDVTSNINEKSEAFIKSIKKKISRNLSMEDKKS</sequence>
<evidence type="ECO:0000256" key="1">
    <source>
        <dbReference type="SAM" id="MobiDB-lite"/>
    </source>
</evidence>
<evidence type="ECO:0000313" key="3">
    <source>
        <dbReference type="Proteomes" id="UP000187406"/>
    </source>
</evidence>
<dbReference type="OrthoDB" id="1906709at2759"/>
<organism evidence="2 3">
    <name type="scientific">Cephalotus follicularis</name>
    <name type="common">Albany pitcher plant</name>
    <dbReference type="NCBI Taxonomy" id="3775"/>
    <lineage>
        <taxon>Eukaryota</taxon>
        <taxon>Viridiplantae</taxon>
        <taxon>Streptophyta</taxon>
        <taxon>Embryophyta</taxon>
        <taxon>Tracheophyta</taxon>
        <taxon>Spermatophyta</taxon>
        <taxon>Magnoliopsida</taxon>
        <taxon>eudicotyledons</taxon>
        <taxon>Gunneridae</taxon>
        <taxon>Pentapetalae</taxon>
        <taxon>rosids</taxon>
        <taxon>fabids</taxon>
        <taxon>Oxalidales</taxon>
        <taxon>Cephalotaceae</taxon>
        <taxon>Cephalotus</taxon>
    </lineage>
</organism>
<comment type="caution">
    <text evidence="2">The sequence shown here is derived from an EMBL/GenBank/DDBJ whole genome shotgun (WGS) entry which is preliminary data.</text>
</comment>
<dbReference type="EMBL" id="BDDD01001849">
    <property type="protein sequence ID" value="GAV78711.1"/>
    <property type="molecule type" value="Genomic_DNA"/>
</dbReference>
<proteinExistence type="predicted"/>
<name>A0A1Q3CF73_CEPFO</name>